<gene>
    <name evidence="1" type="ORF">RhiirC2_797946</name>
</gene>
<evidence type="ECO:0000313" key="2">
    <source>
        <dbReference type="Proteomes" id="UP000233469"/>
    </source>
</evidence>
<comment type="caution">
    <text evidence="1">The sequence shown here is derived from an EMBL/GenBank/DDBJ whole genome shotgun (WGS) entry which is preliminary data.</text>
</comment>
<dbReference type="VEuPathDB" id="FungiDB:RhiirA1_473305"/>
<proteinExistence type="predicted"/>
<accession>A0A2N1M772</accession>
<organism evidence="1 2">
    <name type="scientific">Rhizophagus irregularis</name>
    <dbReference type="NCBI Taxonomy" id="588596"/>
    <lineage>
        <taxon>Eukaryota</taxon>
        <taxon>Fungi</taxon>
        <taxon>Fungi incertae sedis</taxon>
        <taxon>Mucoromycota</taxon>
        <taxon>Glomeromycotina</taxon>
        <taxon>Glomeromycetes</taxon>
        <taxon>Glomerales</taxon>
        <taxon>Glomeraceae</taxon>
        <taxon>Rhizophagus</taxon>
    </lineage>
</organism>
<dbReference type="EMBL" id="LLXL01004347">
    <property type="protein sequence ID" value="PKK57480.1"/>
    <property type="molecule type" value="Genomic_DNA"/>
</dbReference>
<reference evidence="1 2" key="2">
    <citation type="submission" date="2017-10" db="EMBL/GenBank/DDBJ databases">
        <title>Extensive intraspecific genome diversity in a model arbuscular mycorrhizal fungus.</title>
        <authorList>
            <person name="Chen E.C.H."/>
            <person name="Morin E."/>
            <person name="Baudet D."/>
            <person name="Noel J."/>
            <person name="Ndikumana S."/>
            <person name="Charron P."/>
            <person name="St-Onge C."/>
            <person name="Giorgi J."/>
            <person name="Grigoriev I.V."/>
            <person name="Roux C."/>
            <person name="Martin F.M."/>
            <person name="Corradi N."/>
        </authorList>
    </citation>
    <scope>NUCLEOTIDE SEQUENCE [LARGE SCALE GENOMIC DNA]</scope>
    <source>
        <strain evidence="1 2">C2</strain>
    </source>
</reference>
<protein>
    <submittedName>
        <fullName evidence="1">Uncharacterized protein</fullName>
    </submittedName>
</protein>
<dbReference type="AlphaFoldDB" id="A0A2N1M772"/>
<evidence type="ECO:0000313" key="1">
    <source>
        <dbReference type="EMBL" id="PKK57480.1"/>
    </source>
</evidence>
<name>A0A2N1M772_9GLOM</name>
<reference evidence="1 2" key="1">
    <citation type="submission" date="2016-04" db="EMBL/GenBank/DDBJ databases">
        <title>Genome analyses suggest a sexual origin of heterokaryosis in a supposedly ancient asexual fungus.</title>
        <authorList>
            <person name="Ropars J."/>
            <person name="Sedzielewska K."/>
            <person name="Noel J."/>
            <person name="Charron P."/>
            <person name="Farinelli L."/>
            <person name="Marton T."/>
            <person name="Kruger M."/>
            <person name="Pelin A."/>
            <person name="Brachmann A."/>
            <person name="Corradi N."/>
        </authorList>
    </citation>
    <scope>NUCLEOTIDE SEQUENCE [LARGE SCALE GENOMIC DNA]</scope>
    <source>
        <strain evidence="1 2">C2</strain>
    </source>
</reference>
<dbReference type="Proteomes" id="UP000233469">
    <property type="component" value="Unassembled WGS sequence"/>
</dbReference>
<sequence length="148" mass="17391">MEDISNENKNRYDKGDAITYLFVPTIPLTQRENAIINDTLDRIQSNEQPVLWPEINRSPINAFQTSGDDIQWRSTISRQNNEIREKAKKDKAILNSKTCAADFHWPNLHRLMPDDEDAQLKVINNPHITAWFFTKRFESFFNDVLKEK</sequence>